<feature type="transmembrane region" description="Helical" evidence="7">
    <location>
        <begin position="49"/>
        <end position="73"/>
    </location>
</feature>
<comment type="caution">
    <text evidence="9">The sequence shown here is derived from an EMBL/GenBank/DDBJ whole genome shotgun (WGS) entry which is preliminary data.</text>
</comment>
<evidence type="ECO:0000259" key="8">
    <source>
        <dbReference type="Pfam" id="PF01757"/>
    </source>
</evidence>
<feature type="transmembrane region" description="Helical" evidence="7">
    <location>
        <begin position="12"/>
        <end position="29"/>
    </location>
</feature>
<dbReference type="EMBL" id="UYIN01000001">
    <property type="protein sequence ID" value="VDG69839.1"/>
    <property type="molecule type" value="Genomic_DNA"/>
</dbReference>
<gene>
    <name evidence="9" type="ORF">NCTC10913_00478</name>
</gene>
<evidence type="ECO:0000256" key="3">
    <source>
        <dbReference type="ARBA" id="ARBA00022475"/>
    </source>
</evidence>
<comment type="subcellular location">
    <subcellularLocation>
        <location evidence="1">Cell membrane</location>
        <topology evidence="1">Multi-pass membrane protein</topology>
    </subcellularLocation>
</comment>
<evidence type="ECO:0000256" key="7">
    <source>
        <dbReference type="SAM" id="Phobius"/>
    </source>
</evidence>
<feature type="domain" description="Acyltransferase 3" evidence="8">
    <location>
        <begin position="10"/>
        <end position="177"/>
    </location>
</feature>
<evidence type="ECO:0000256" key="1">
    <source>
        <dbReference type="ARBA" id="ARBA00004651"/>
    </source>
</evidence>
<proteinExistence type="inferred from homology"/>
<evidence type="ECO:0000256" key="6">
    <source>
        <dbReference type="ARBA" id="ARBA00023136"/>
    </source>
</evidence>
<name>A0ABY6SQB6_9CLOT</name>
<evidence type="ECO:0000256" key="4">
    <source>
        <dbReference type="ARBA" id="ARBA00022692"/>
    </source>
</evidence>
<sequence length="182" mass="21363">MYTKSGRQENLDLARMLAILSVILIHTVEDVEYMQVLNGTLNIPIFRCVLEIIMFIAGRSGVFIFCMLTGALMGNRNIDNIKEHYINRVAPMIITTISWTIIYRLFYFFHNNMNYDLLNIKEGILEIALLNIKISNHLWFMPMIIGIYITMPFINILMKNLDDRQIILFITLNTIFVLHYQH</sequence>
<dbReference type="Proteomes" id="UP000277570">
    <property type="component" value="Unassembled WGS sequence"/>
</dbReference>
<keyword evidence="5 7" id="KW-1133">Transmembrane helix</keyword>
<keyword evidence="9" id="KW-0012">Acyltransferase</keyword>
<dbReference type="PANTHER" id="PTHR40074:SF2">
    <property type="entry name" value="O-ACETYLTRANSFERASE WECH"/>
    <property type="match status" value="1"/>
</dbReference>
<evidence type="ECO:0000313" key="10">
    <source>
        <dbReference type="Proteomes" id="UP000277570"/>
    </source>
</evidence>
<feature type="transmembrane region" description="Helical" evidence="7">
    <location>
        <begin position="139"/>
        <end position="158"/>
    </location>
</feature>
<comment type="similarity">
    <text evidence="2">Belongs to the acyltransferase 3 family.</text>
</comment>
<evidence type="ECO:0000256" key="5">
    <source>
        <dbReference type="ARBA" id="ARBA00022989"/>
    </source>
</evidence>
<evidence type="ECO:0000313" key="9">
    <source>
        <dbReference type="EMBL" id="VDG69839.1"/>
    </source>
</evidence>
<dbReference type="PANTHER" id="PTHR40074">
    <property type="entry name" value="O-ACETYLTRANSFERASE WECH"/>
    <property type="match status" value="1"/>
</dbReference>
<feature type="transmembrane region" description="Helical" evidence="7">
    <location>
        <begin position="85"/>
        <end position="109"/>
    </location>
</feature>
<keyword evidence="6 7" id="KW-0472">Membrane</keyword>
<dbReference type="GO" id="GO:0016746">
    <property type="term" value="F:acyltransferase activity"/>
    <property type="evidence" value="ECO:0007669"/>
    <property type="project" value="UniProtKB-KW"/>
</dbReference>
<evidence type="ECO:0000256" key="2">
    <source>
        <dbReference type="ARBA" id="ARBA00007400"/>
    </source>
</evidence>
<organism evidence="9 10">
    <name type="scientific">Clostridium carnis</name>
    <dbReference type="NCBI Taxonomy" id="1530"/>
    <lineage>
        <taxon>Bacteria</taxon>
        <taxon>Bacillati</taxon>
        <taxon>Bacillota</taxon>
        <taxon>Clostridia</taxon>
        <taxon>Eubacteriales</taxon>
        <taxon>Clostridiaceae</taxon>
        <taxon>Clostridium</taxon>
    </lineage>
</organism>
<reference evidence="9 10" key="1">
    <citation type="submission" date="2018-11" db="EMBL/GenBank/DDBJ databases">
        <authorList>
            <consortium name="Pathogen Informatics"/>
        </authorList>
    </citation>
    <scope>NUCLEOTIDE SEQUENCE [LARGE SCALE GENOMIC DNA]</scope>
    <source>
        <strain evidence="9 10">NCTC10913</strain>
    </source>
</reference>
<accession>A0ABY6SQB6</accession>
<dbReference type="Pfam" id="PF01757">
    <property type="entry name" value="Acyl_transf_3"/>
    <property type="match status" value="1"/>
</dbReference>
<keyword evidence="9" id="KW-0808">Transferase</keyword>
<keyword evidence="10" id="KW-1185">Reference proteome</keyword>
<keyword evidence="4 7" id="KW-0812">Transmembrane</keyword>
<dbReference type="RefSeq" id="WP_125147722.1">
    <property type="nucleotide sequence ID" value="NZ_UYIN01000001.1"/>
</dbReference>
<dbReference type="InterPro" id="IPR002656">
    <property type="entry name" value="Acyl_transf_3_dom"/>
</dbReference>
<protein>
    <submittedName>
        <fullName evidence="9">Acyltransferase 3</fullName>
    </submittedName>
</protein>
<keyword evidence="3" id="KW-1003">Cell membrane</keyword>